<dbReference type="CDD" id="cd14686">
    <property type="entry name" value="bZIP"/>
    <property type="match status" value="1"/>
</dbReference>
<organism evidence="2 3">
    <name type="scientific">Steinernema glaseri</name>
    <dbReference type="NCBI Taxonomy" id="37863"/>
    <lineage>
        <taxon>Eukaryota</taxon>
        <taxon>Metazoa</taxon>
        <taxon>Ecdysozoa</taxon>
        <taxon>Nematoda</taxon>
        <taxon>Chromadorea</taxon>
        <taxon>Rhabditida</taxon>
        <taxon>Tylenchina</taxon>
        <taxon>Panagrolaimomorpha</taxon>
        <taxon>Strongyloidoidea</taxon>
        <taxon>Steinernematidae</taxon>
        <taxon>Steinernema</taxon>
    </lineage>
</organism>
<feature type="region of interest" description="Disordered" evidence="1">
    <location>
        <begin position="1"/>
        <end position="39"/>
    </location>
</feature>
<protein>
    <submittedName>
        <fullName evidence="3">DUF4515 domain-containing protein</fullName>
    </submittedName>
</protein>
<name>A0A1I7ZHR3_9BILA</name>
<evidence type="ECO:0000313" key="2">
    <source>
        <dbReference type="Proteomes" id="UP000095287"/>
    </source>
</evidence>
<sequence length="161" mass="18860">MAAKQNEGPPKVGRRRGVNPSKNAEAVRRHREKKDKEVEELKTTVALQEEKIRKLTEQNQALIQKDQLRVEENWKLKAENQVFFKKIQQQGAVIEGLRKEEITVDPRSAQPMDRFGMPYEPIYNRRNLNGDYPRPITVQQEPSATMLYSEYDYGDYQNMPI</sequence>
<dbReference type="AlphaFoldDB" id="A0A1I7ZHR3"/>
<evidence type="ECO:0000256" key="1">
    <source>
        <dbReference type="SAM" id="MobiDB-lite"/>
    </source>
</evidence>
<proteinExistence type="predicted"/>
<evidence type="ECO:0000313" key="3">
    <source>
        <dbReference type="WBParaSite" id="L893_g26436.t1"/>
    </source>
</evidence>
<reference evidence="3" key="1">
    <citation type="submission" date="2016-11" db="UniProtKB">
        <authorList>
            <consortium name="WormBaseParasite"/>
        </authorList>
    </citation>
    <scope>IDENTIFICATION</scope>
</reference>
<keyword evidence="2" id="KW-1185">Reference proteome</keyword>
<dbReference type="Proteomes" id="UP000095287">
    <property type="component" value="Unplaced"/>
</dbReference>
<dbReference type="WBParaSite" id="L893_g26436.t1">
    <property type="protein sequence ID" value="L893_g26436.t1"/>
    <property type="gene ID" value="L893_g26436"/>
</dbReference>
<accession>A0A1I7ZHR3</accession>